<dbReference type="RefSeq" id="WP_238215975.1">
    <property type="nucleotide sequence ID" value="NZ_BPUS01000018.1"/>
</dbReference>
<dbReference type="Proteomes" id="UP001055111">
    <property type="component" value="Unassembled WGS sequence"/>
</dbReference>
<name>A0AA37IGJ7_9BURK</name>
<accession>A0AA37IGJ7</accession>
<gene>
    <name evidence="1" type="ORF">CBA19CS42_30525</name>
</gene>
<dbReference type="AlphaFoldDB" id="A0AA37IGJ7"/>
<sequence>MPDTSNLYDQLKDALTQFKSFIDTNTAELKPAIAALKPIVPQVGDLLNKLISLMGELKTAINNIDVGAIPGLDKVSTFTTSITTLLQTAESLLPSEKSAIDDVLSAASVVTGLPSLSTVKKDILDLIDAIIGDLNALNS</sequence>
<dbReference type="EMBL" id="BPUS01000018">
    <property type="protein sequence ID" value="GJH28943.1"/>
    <property type="molecule type" value="Genomic_DNA"/>
</dbReference>
<reference evidence="1" key="1">
    <citation type="submission" date="2022-09" db="EMBL/GenBank/DDBJ databases">
        <title>Isolation and characterization of 3-chlorobenzoate degrading bacteria from soils in Shizuoka.</title>
        <authorList>
            <person name="Ifat A."/>
            <person name="Ogawa N."/>
            <person name="Kimbara K."/>
            <person name="Moriuchi R."/>
            <person name="Dohra H."/>
            <person name="Shintani M."/>
        </authorList>
    </citation>
    <scope>NUCLEOTIDE SEQUENCE</scope>
    <source>
        <strain evidence="1">19CS4-2</strain>
    </source>
</reference>
<evidence type="ECO:0000313" key="1">
    <source>
        <dbReference type="EMBL" id="GJH28943.1"/>
    </source>
</evidence>
<comment type="caution">
    <text evidence="1">The sequence shown here is derived from an EMBL/GenBank/DDBJ whole genome shotgun (WGS) entry which is preliminary data.</text>
</comment>
<organism evidence="1 2">
    <name type="scientific">Caballeronia novacaledonica</name>
    <dbReference type="NCBI Taxonomy" id="1544861"/>
    <lineage>
        <taxon>Bacteria</taxon>
        <taxon>Pseudomonadati</taxon>
        <taxon>Pseudomonadota</taxon>
        <taxon>Betaproteobacteria</taxon>
        <taxon>Burkholderiales</taxon>
        <taxon>Burkholderiaceae</taxon>
        <taxon>Caballeronia</taxon>
    </lineage>
</organism>
<evidence type="ECO:0000313" key="2">
    <source>
        <dbReference type="Proteomes" id="UP001055111"/>
    </source>
</evidence>
<protein>
    <submittedName>
        <fullName evidence="1">Uncharacterized protein</fullName>
    </submittedName>
</protein>
<proteinExistence type="predicted"/>